<dbReference type="InterPro" id="IPR016064">
    <property type="entry name" value="NAD/diacylglycerol_kinase_sf"/>
</dbReference>
<dbReference type="PANTHER" id="PTHR30492">
    <property type="entry name" value="METHYLGLYOXAL SYNTHASE"/>
    <property type="match status" value="1"/>
</dbReference>
<feature type="domain" description="DAGKc" evidence="1">
    <location>
        <begin position="1"/>
        <end position="131"/>
    </location>
</feature>
<reference evidence="2 3" key="1">
    <citation type="submission" date="2016-10" db="EMBL/GenBank/DDBJ databases">
        <authorList>
            <person name="de Groot N.N."/>
        </authorList>
    </citation>
    <scope>NUCLEOTIDE SEQUENCE [LARGE SCALE GENOMIC DNA]</scope>
    <source>
        <strain evidence="2 3">IPL20</strain>
    </source>
</reference>
<dbReference type="Gene3D" id="3.40.50.10330">
    <property type="entry name" value="Probable inorganic polyphosphate/atp-NAD kinase, domain 1"/>
    <property type="match status" value="1"/>
</dbReference>
<dbReference type="Pfam" id="PF00781">
    <property type="entry name" value="DAGK_cat"/>
    <property type="match status" value="1"/>
</dbReference>
<sequence length="307" mass="32636">MRIAAILNRDSGTLRTMDLAAFCREAEDVFASQGHELTCQIVGGSDVLAAIKDAAHSADNDAVIAAGGDGTISSAAGIAYEAGKVLGILPAGTMNLFARALGVPLDIHQALRAVAEGEIGQVDLAMANGRPFVHQFGVGIHPRLVRIRDGMVYRSRVGKMLASLRAIAAAAVNPPRFEVTHDGAGERKQLVVSGIAVSNNRLDDTPVPVPETLDGGRLGVYFADTVTTGELLSLVVDVLTGQWRANPRVSELETDRIVFHFPKRKHDSHAVIDGELIKLDREVEVKILPRALKVIVPATLDAPTAEI</sequence>
<dbReference type="Gene3D" id="2.60.200.40">
    <property type="match status" value="1"/>
</dbReference>
<keyword evidence="3" id="KW-1185">Reference proteome</keyword>
<keyword evidence="2" id="KW-0808">Transferase</keyword>
<dbReference type="OrthoDB" id="9815110at2"/>
<organism evidence="2 3">
    <name type="scientific">Devosia crocina</name>
    <dbReference type="NCBI Taxonomy" id="429728"/>
    <lineage>
        <taxon>Bacteria</taxon>
        <taxon>Pseudomonadati</taxon>
        <taxon>Pseudomonadota</taxon>
        <taxon>Alphaproteobacteria</taxon>
        <taxon>Hyphomicrobiales</taxon>
        <taxon>Devosiaceae</taxon>
        <taxon>Devosia</taxon>
    </lineage>
</organism>
<dbReference type="GO" id="GO:0019242">
    <property type="term" value="P:methylglyoxal biosynthetic process"/>
    <property type="evidence" value="ECO:0007669"/>
    <property type="project" value="InterPro"/>
</dbReference>
<evidence type="ECO:0000259" key="1">
    <source>
        <dbReference type="PROSITE" id="PS50146"/>
    </source>
</evidence>
<dbReference type="STRING" id="429728.SAMN05216456_0724"/>
<dbReference type="InterPro" id="IPR004363">
    <property type="entry name" value="Methylgl_synth"/>
</dbReference>
<dbReference type="EMBL" id="FPCK01000001">
    <property type="protein sequence ID" value="SFV29317.1"/>
    <property type="molecule type" value="Genomic_DNA"/>
</dbReference>
<protein>
    <submittedName>
        <fullName evidence="2">Diacylglycerol kinase family enzyme</fullName>
    </submittedName>
</protein>
<dbReference type="GO" id="GO:0008929">
    <property type="term" value="F:methylglyoxal synthase activity"/>
    <property type="evidence" value="ECO:0007669"/>
    <property type="project" value="InterPro"/>
</dbReference>
<dbReference type="RefSeq" id="WP_092421035.1">
    <property type="nucleotide sequence ID" value="NZ_FPCK01000001.1"/>
</dbReference>
<dbReference type="PROSITE" id="PS50146">
    <property type="entry name" value="DAGK"/>
    <property type="match status" value="1"/>
</dbReference>
<evidence type="ECO:0000313" key="2">
    <source>
        <dbReference type="EMBL" id="SFV29317.1"/>
    </source>
</evidence>
<dbReference type="InterPro" id="IPR017438">
    <property type="entry name" value="ATP-NAD_kinase_N"/>
</dbReference>
<proteinExistence type="predicted"/>
<accession>A0A1I7N3S5</accession>
<dbReference type="GO" id="GO:0016301">
    <property type="term" value="F:kinase activity"/>
    <property type="evidence" value="ECO:0007669"/>
    <property type="project" value="UniProtKB-KW"/>
</dbReference>
<dbReference type="SUPFAM" id="SSF111331">
    <property type="entry name" value="NAD kinase/diacylglycerol kinase-like"/>
    <property type="match status" value="1"/>
</dbReference>
<dbReference type="Proteomes" id="UP000199074">
    <property type="component" value="Unassembled WGS sequence"/>
</dbReference>
<dbReference type="AlphaFoldDB" id="A0A1I7N3S5"/>
<gene>
    <name evidence="2" type="ORF">SAMN05216456_0724</name>
</gene>
<name>A0A1I7N3S5_9HYPH</name>
<evidence type="ECO:0000313" key="3">
    <source>
        <dbReference type="Proteomes" id="UP000199074"/>
    </source>
</evidence>
<keyword evidence="2" id="KW-0418">Kinase</keyword>
<dbReference type="InterPro" id="IPR001206">
    <property type="entry name" value="Diacylglycerol_kinase_cat_dom"/>
</dbReference>
<dbReference type="GO" id="GO:0005829">
    <property type="term" value="C:cytosol"/>
    <property type="evidence" value="ECO:0007669"/>
    <property type="project" value="TreeGrafter"/>
</dbReference>
<dbReference type="PANTHER" id="PTHR30492:SF0">
    <property type="entry name" value="METHYLGLYOXAL SYNTHASE"/>
    <property type="match status" value="1"/>
</dbReference>